<dbReference type="Proteomes" id="UP000245380">
    <property type="component" value="Unassembled WGS sequence"/>
</dbReference>
<reference evidence="6 7" key="1">
    <citation type="submission" date="2016-11" db="EMBL/GenBank/DDBJ databases">
        <title>Comparative genomics of Acidibacillus ferroxidans species.</title>
        <authorList>
            <person name="Oliveira G."/>
            <person name="Nunes G."/>
            <person name="Oliveira R."/>
            <person name="Araujo F."/>
            <person name="Salim A."/>
            <person name="Scholte L."/>
            <person name="Morais D."/>
            <person name="Nancucheo I."/>
            <person name="Johnson D.B."/>
            <person name="Grail B."/>
            <person name="Bittencourt J."/>
            <person name="Valadares R."/>
        </authorList>
    </citation>
    <scope>NUCLEOTIDE SEQUENCE [LARGE SCALE GENOMIC DNA]</scope>
    <source>
        <strain evidence="6 7">Y002</strain>
    </source>
</reference>
<evidence type="ECO:0000256" key="4">
    <source>
        <dbReference type="ARBA" id="ARBA00023163"/>
    </source>
</evidence>
<dbReference type="SUPFAM" id="SSF53850">
    <property type="entry name" value="Periplasmic binding protein-like II"/>
    <property type="match status" value="1"/>
</dbReference>
<evidence type="ECO:0000256" key="2">
    <source>
        <dbReference type="ARBA" id="ARBA00023015"/>
    </source>
</evidence>
<dbReference type="Pfam" id="PF00126">
    <property type="entry name" value="HTH_1"/>
    <property type="match status" value="1"/>
</dbReference>
<dbReference type="PANTHER" id="PTHR30126:SF40">
    <property type="entry name" value="HTH-TYPE TRANSCRIPTIONAL REGULATOR GLTR"/>
    <property type="match status" value="1"/>
</dbReference>
<dbReference type="PRINTS" id="PR00039">
    <property type="entry name" value="HTHLYSR"/>
</dbReference>
<dbReference type="NCBIfam" id="NF040786">
    <property type="entry name" value="LysR_Sec_metab"/>
    <property type="match status" value="1"/>
</dbReference>
<dbReference type="InterPro" id="IPR005119">
    <property type="entry name" value="LysR_subst-bd"/>
</dbReference>
<organism evidence="6 7">
    <name type="scientific">Sulfoacidibacillus thermotolerans</name>
    <name type="common">Acidibacillus sulfuroxidans</name>
    <dbReference type="NCBI Taxonomy" id="1765684"/>
    <lineage>
        <taxon>Bacteria</taxon>
        <taxon>Bacillati</taxon>
        <taxon>Bacillota</taxon>
        <taxon>Bacilli</taxon>
        <taxon>Bacillales</taxon>
        <taxon>Alicyclobacillaceae</taxon>
        <taxon>Sulfoacidibacillus</taxon>
    </lineage>
</organism>
<dbReference type="InterPro" id="IPR036390">
    <property type="entry name" value="WH_DNA-bd_sf"/>
</dbReference>
<dbReference type="PANTHER" id="PTHR30126">
    <property type="entry name" value="HTH-TYPE TRANSCRIPTIONAL REGULATOR"/>
    <property type="match status" value="1"/>
</dbReference>
<dbReference type="Gene3D" id="3.40.190.10">
    <property type="entry name" value="Periplasmic binding protein-like II"/>
    <property type="match status" value="2"/>
</dbReference>
<dbReference type="SUPFAM" id="SSF46785">
    <property type="entry name" value="Winged helix' DNA-binding domain"/>
    <property type="match status" value="1"/>
</dbReference>
<keyword evidence="4" id="KW-0804">Transcription</keyword>
<dbReference type="InterPro" id="IPR000847">
    <property type="entry name" value="LysR_HTH_N"/>
</dbReference>
<sequence>MNLKRFLALIEVADRSSFSEAAIKLGLTQPAVSKQIKTLEQELGVTLLYREQSSVKLTEAGVLAYQVGKHLLSQWEELVHACSSFDAEITGLLHIGASTIPGAHLLPRGLLSFREQYPHVDLSIRVQSSADIMAALSQGSIDLAFVGMVPEGADWRSEPIYQDEIFLIGPPSANEMLGPQDLLRIPLIGRTSTSGTKRAVETAILEHYGIQARELRYIAHVEDTTTQLAMVEGGLGYAFVSSLAVERAKIKKIFALPIQRTFYLVVPKARRTDLLIDAFWQSMITIFQEERNR</sequence>
<accession>A0A2U3DBQ5</accession>
<dbReference type="AlphaFoldDB" id="A0A2U3DBQ5"/>
<dbReference type="FunFam" id="1.10.10.10:FF:000001">
    <property type="entry name" value="LysR family transcriptional regulator"/>
    <property type="match status" value="1"/>
</dbReference>
<evidence type="ECO:0000313" key="6">
    <source>
        <dbReference type="EMBL" id="PWI58695.1"/>
    </source>
</evidence>
<comment type="similarity">
    <text evidence="1">Belongs to the LysR transcriptional regulatory family.</text>
</comment>
<evidence type="ECO:0000256" key="3">
    <source>
        <dbReference type="ARBA" id="ARBA00023125"/>
    </source>
</evidence>
<dbReference type="GO" id="GO:0003700">
    <property type="term" value="F:DNA-binding transcription factor activity"/>
    <property type="evidence" value="ECO:0007669"/>
    <property type="project" value="InterPro"/>
</dbReference>
<dbReference type="RefSeq" id="WP_109429287.1">
    <property type="nucleotide sequence ID" value="NZ_MPDK01000002.1"/>
</dbReference>
<protein>
    <recommendedName>
        <fullName evidence="5">HTH lysR-type domain-containing protein</fullName>
    </recommendedName>
</protein>
<evidence type="ECO:0000313" key="7">
    <source>
        <dbReference type="Proteomes" id="UP000245380"/>
    </source>
</evidence>
<dbReference type="Gene3D" id="1.10.10.10">
    <property type="entry name" value="Winged helix-like DNA-binding domain superfamily/Winged helix DNA-binding domain"/>
    <property type="match status" value="1"/>
</dbReference>
<evidence type="ECO:0000259" key="5">
    <source>
        <dbReference type="PROSITE" id="PS50931"/>
    </source>
</evidence>
<dbReference type="EMBL" id="MPDK01000002">
    <property type="protein sequence ID" value="PWI58695.1"/>
    <property type="molecule type" value="Genomic_DNA"/>
</dbReference>
<dbReference type="OrthoDB" id="107670at2"/>
<dbReference type="Pfam" id="PF03466">
    <property type="entry name" value="LysR_substrate"/>
    <property type="match status" value="1"/>
</dbReference>
<keyword evidence="2" id="KW-0805">Transcription regulation</keyword>
<dbReference type="GO" id="GO:0000976">
    <property type="term" value="F:transcription cis-regulatory region binding"/>
    <property type="evidence" value="ECO:0007669"/>
    <property type="project" value="TreeGrafter"/>
</dbReference>
<proteinExistence type="inferred from homology"/>
<dbReference type="InterPro" id="IPR036388">
    <property type="entry name" value="WH-like_DNA-bd_sf"/>
</dbReference>
<evidence type="ECO:0000256" key="1">
    <source>
        <dbReference type="ARBA" id="ARBA00009437"/>
    </source>
</evidence>
<name>A0A2U3DBQ5_SULT2</name>
<dbReference type="InterPro" id="IPR047788">
    <property type="entry name" value="LysR-like_Sec_metab"/>
</dbReference>
<gene>
    <name evidence="6" type="ORF">BM613_00935</name>
</gene>
<feature type="domain" description="HTH lysR-type" evidence="5">
    <location>
        <begin position="1"/>
        <end position="58"/>
    </location>
</feature>
<comment type="caution">
    <text evidence="6">The sequence shown here is derived from an EMBL/GenBank/DDBJ whole genome shotgun (WGS) entry which is preliminary data.</text>
</comment>
<keyword evidence="3" id="KW-0238">DNA-binding</keyword>
<dbReference type="PROSITE" id="PS50931">
    <property type="entry name" value="HTH_LYSR"/>
    <property type="match status" value="1"/>
</dbReference>
<keyword evidence="7" id="KW-1185">Reference proteome</keyword>